<dbReference type="Proteomes" id="UP000664914">
    <property type="component" value="Chromosome"/>
</dbReference>
<organism evidence="1 2">
    <name type="scientific">Rhizorhabdus wittichii</name>
    <dbReference type="NCBI Taxonomy" id="160791"/>
    <lineage>
        <taxon>Bacteria</taxon>
        <taxon>Pseudomonadati</taxon>
        <taxon>Pseudomonadota</taxon>
        <taxon>Alphaproteobacteria</taxon>
        <taxon>Sphingomonadales</taxon>
        <taxon>Sphingomonadaceae</taxon>
        <taxon>Rhizorhabdus</taxon>
    </lineage>
</organism>
<proteinExistence type="predicted"/>
<dbReference type="EMBL" id="CP059319">
    <property type="protein sequence ID" value="QTH19664.1"/>
    <property type="molecule type" value="Genomic_DNA"/>
</dbReference>
<reference evidence="1" key="1">
    <citation type="submission" date="2020-07" db="EMBL/GenBank/DDBJ databases">
        <authorList>
            <person name="Camacho E."/>
        </authorList>
    </citation>
    <scope>NUCLEOTIDE SEQUENCE</scope>
    <source>
        <strain evidence="1">MPO218</strain>
    </source>
</reference>
<accession>A0A975HDF0</accession>
<evidence type="ECO:0000313" key="2">
    <source>
        <dbReference type="Proteomes" id="UP000664914"/>
    </source>
</evidence>
<protein>
    <submittedName>
        <fullName evidence="1">Uncharacterized protein</fullName>
    </submittedName>
</protein>
<evidence type="ECO:0000313" key="1">
    <source>
        <dbReference type="EMBL" id="QTH19664.1"/>
    </source>
</evidence>
<reference evidence="1" key="2">
    <citation type="submission" date="2021-04" db="EMBL/GenBank/DDBJ databases">
        <title>Isolation and genomic analysis of the ibuprofen-degrading bacterium Sphingomonas strain MPO218.</title>
        <authorList>
            <person name="Aulestia M."/>
            <person name="Flores A."/>
            <person name="Mangas E.L."/>
            <person name="Perez-Pulido A.J."/>
            <person name="Santero E."/>
            <person name="Camacho E.M."/>
        </authorList>
    </citation>
    <scope>NUCLEOTIDE SEQUENCE</scope>
    <source>
        <strain evidence="1">MPO218</strain>
    </source>
</reference>
<dbReference type="RefSeq" id="WP_208631646.1">
    <property type="nucleotide sequence ID" value="NZ_CP059319.1"/>
</dbReference>
<dbReference type="AlphaFoldDB" id="A0A975HDF0"/>
<sequence length="236" mass="25863">MTPIFRSTIRTPARGTTRAQLAMENKLLRAMWNTTDIGAQQGKDLVRADMAGAGLGRLAGAIGAGSDKRRGRVHRTADGFKVSGDIHVRGRSERTLGAIEIYSEGGEIVPTKGWLWIATPEIPARAQRRKMTPALYNATGLAQRIGPLVKIDGRHPGEALLIVRNVTVDRFGRAGRARRLPKRGAIGASRERVDFIIAFVGIRRTSRGQRIEPRRVAAQAAANQPRILAQELRNVR</sequence>
<name>A0A975HDF0_9SPHN</name>
<gene>
    <name evidence="1" type="ORF">HRJ34_14910</name>
</gene>